<dbReference type="OrthoDB" id="4222308at2759"/>
<dbReference type="EMBL" id="LASV01000401">
    <property type="protein sequence ID" value="KKA18927.1"/>
    <property type="molecule type" value="Genomic_DNA"/>
</dbReference>
<evidence type="ECO:0000256" key="2">
    <source>
        <dbReference type="ARBA" id="ARBA00023015"/>
    </source>
</evidence>
<evidence type="ECO:0000256" key="5">
    <source>
        <dbReference type="ARBA" id="ARBA00023242"/>
    </source>
</evidence>
<dbReference type="PANTHER" id="PTHR31001:SF40">
    <property type="entry name" value="ZN(II)2CYS6 TRANSCRIPTION FACTOR (EUROFUNG)"/>
    <property type="match status" value="1"/>
</dbReference>
<keyword evidence="5" id="KW-0539">Nucleus</keyword>
<evidence type="ECO:0000259" key="7">
    <source>
        <dbReference type="PROSITE" id="PS50048"/>
    </source>
</evidence>
<dbReference type="GO" id="GO:0005634">
    <property type="term" value="C:nucleus"/>
    <property type="evidence" value="ECO:0007669"/>
    <property type="project" value="UniProtKB-SubCell"/>
</dbReference>
<accession>A0A0F4YKV3</accession>
<reference evidence="8 9" key="1">
    <citation type="submission" date="2015-04" db="EMBL/GenBank/DDBJ databases">
        <authorList>
            <person name="Heijne W.H."/>
            <person name="Fedorova N.D."/>
            <person name="Nierman W.C."/>
            <person name="Vollebregt A.W."/>
            <person name="Zhao Z."/>
            <person name="Wu L."/>
            <person name="Kumar M."/>
            <person name="Stam H."/>
            <person name="van den Berg M.A."/>
            <person name="Pel H.J."/>
        </authorList>
    </citation>
    <scope>NUCLEOTIDE SEQUENCE [LARGE SCALE GENOMIC DNA]</scope>
    <source>
        <strain evidence="8 9">CBS 393.64</strain>
    </source>
</reference>
<dbReference type="RefSeq" id="XP_013325539.1">
    <property type="nucleotide sequence ID" value="XM_013470085.1"/>
</dbReference>
<dbReference type="InterPro" id="IPR001138">
    <property type="entry name" value="Zn2Cys6_DnaBD"/>
</dbReference>
<evidence type="ECO:0000256" key="6">
    <source>
        <dbReference type="SAM" id="MobiDB-lite"/>
    </source>
</evidence>
<dbReference type="Pfam" id="PF00172">
    <property type="entry name" value="Zn_clus"/>
    <property type="match status" value="1"/>
</dbReference>
<dbReference type="STRING" id="1408163.A0A0F4YKV3"/>
<evidence type="ECO:0000313" key="9">
    <source>
        <dbReference type="Proteomes" id="UP000053958"/>
    </source>
</evidence>
<dbReference type="PANTHER" id="PTHR31001">
    <property type="entry name" value="UNCHARACTERIZED TRANSCRIPTIONAL REGULATORY PROTEIN"/>
    <property type="match status" value="1"/>
</dbReference>
<organism evidence="8 9">
    <name type="scientific">Rasamsonia emersonii (strain ATCC 16479 / CBS 393.64 / IMI 116815)</name>
    <dbReference type="NCBI Taxonomy" id="1408163"/>
    <lineage>
        <taxon>Eukaryota</taxon>
        <taxon>Fungi</taxon>
        <taxon>Dikarya</taxon>
        <taxon>Ascomycota</taxon>
        <taxon>Pezizomycotina</taxon>
        <taxon>Eurotiomycetes</taxon>
        <taxon>Eurotiomycetidae</taxon>
        <taxon>Eurotiales</taxon>
        <taxon>Trichocomaceae</taxon>
        <taxon>Rasamsonia</taxon>
    </lineage>
</organism>
<sequence>MLRRNGRPTFCEPCRLSKVRCDHTTPRCRRCEARGAGSKCFYHPAPLTRPKRNKQSSRPARPQSANEEFRQPERHLLSSDSPEELRDDGGPMAQTPFLGSTSYLSVFYDAHPALSRAGSLSLAAEFERWRTDRAYVVRRLTKLISAMAFYEDVIRGYYDRGQFTVIPAPLVLDSLHHARSYLEGSPGKNMLAQEELYAKISENTAKSLRVRPTMRADEFYSLFTGENLRWEFIGFIFALAGIGF</sequence>
<evidence type="ECO:0000313" key="8">
    <source>
        <dbReference type="EMBL" id="KKA18927.1"/>
    </source>
</evidence>
<dbReference type="SMART" id="SM00066">
    <property type="entry name" value="GAL4"/>
    <property type="match status" value="1"/>
</dbReference>
<name>A0A0F4YKV3_RASE3</name>
<feature type="region of interest" description="Disordered" evidence="6">
    <location>
        <begin position="42"/>
        <end position="92"/>
    </location>
</feature>
<dbReference type="AlphaFoldDB" id="A0A0F4YKV3"/>
<keyword evidence="9" id="KW-1185">Reference proteome</keyword>
<dbReference type="PROSITE" id="PS50048">
    <property type="entry name" value="ZN2_CY6_FUNGAL_2"/>
    <property type="match status" value="1"/>
</dbReference>
<dbReference type="CDD" id="cd00067">
    <property type="entry name" value="GAL4"/>
    <property type="match status" value="1"/>
</dbReference>
<dbReference type="InterPro" id="IPR036864">
    <property type="entry name" value="Zn2-C6_fun-type_DNA-bd_sf"/>
</dbReference>
<dbReference type="GO" id="GO:0003677">
    <property type="term" value="F:DNA binding"/>
    <property type="evidence" value="ECO:0007669"/>
    <property type="project" value="UniProtKB-KW"/>
</dbReference>
<comment type="caution">
    <text evidence="8">The sequence shown here is derived from an EMBL/GenBank/DDBJ whole genome shotgun (WGS) entry which is preliminary data.</text>
</comment>
<dbReference type="GO" id="GO:0000981">
    <property type="term" value="F:DNA-binding transcription factor activity, RNA polymerase II-specific"/>
    <property type="evidence" value="ECO:0007669"/>
    <property type="project" value="InterPro"/>
</dbReference>
<evidence type="ECO:0000256" key="3">
    <source>
        <dbReference type="ARBA" id="ARBA00023125"/>
    </source>
</evidence>
<keyword evidence="3" id="KW-0238">DNA-binding</keyword>
<dbReference type="GO" id="GO:0008270">
    <property type="term" value="F:zinc ion binding"/>
    <property type="evidence" value="ECO:0007669"/>
    <property type="project" value="InterPro"/>
</dbReference>
<feature type="compositionally biased region" description="Basic and acidic residues" evidence="6">
    <location>
        <begin position="67"/>
        <end position="89"/>
    </location>
</feature>
<gene>
    <name evidence="8" type="ORF">T310_7122</name>
</gene>
<evidence type="ECO:0000256" key="4">
    <source>
        <dbReference type="ARBA" id="ARBA00023163"/>
    </source>
</evidence>
<dbReference type="Proteomes" id="UP000053958">
    <property type="component" value="Unassembled WGS sequence"/>
</dbReference>
<proteinExistence type="predicted"/>
<dbReference type="InterPro" id="IPR050613">
    <property type="entry name" value="Sec_Metabolite_Reg"/>
</dbReference>
<dbReference type="SUPFAM" id="SSF57701">
    <property type="entry name" value="Zn2/Cys6 DNA-binding domain"/>
    <property type="match status" value="1"/>
</dbReference>
<keyword evidence="4" id="KW-0804">Transcription</keyword>
<comment type="subcellular location">
    <subcellularLocation>
        <location evidence="1">Nucleus</location>
    </subcellularLocation>
</comment>
<dbReference type="GeneID" id="25319398"/>
<keyword evidence="2" id="KW-0805">Transcription regulation</keyword>
<feature type="domain" description="Zn(2)-C6 fungal-type" evidence="7">
    <location>
        <begin position="11"/>
        <end position="42"/>
    </location>
</feature>
<dbReference type="Gene3D" id="4.10.240.10">
    <property type="entry name" value="Zn(2)-C6 fungal-type DNA-binding domain"/>
    <property type="match status" value="1"/>
</dbReference>
<protein>
    <recommendedName>
        <fullName evidence="7">Zn(2)-C6 fungal-type domain-containing protein</fullName>
    </recommendedName>
</protein>
<evidence type="ECO:0000256" key="1">
    <source>
        <dbReference type="ARBA" id="ARBA00004123"/>
    </source>
</evidence>